<sequence length="51" mass="5391">MGLAVGQSGDGLDLWWEAPKFEPPHAHIGSASTIGNANCKTAANIREKKTN</sequence>
<dbReference type="AlphaFoldDB" id="A0A1R3GKB3"/>
<dbReference type="Proteomes" id="UP000188268">
    <property type="component" value="Unassembled WGS sequence"/>
</dbReference>
<evidence type="ECO:0000313" key="1">
    <source>
        <dbReference type="EMBL" id="OMO58516.1"/>
    </source>
</evidence>
<protein>
    <submittedName>
        <fullName evidence="1">Uncharacterized protein</fullName>
    </submittedName>
</protein>
<evidence type="ECO:0000313" key="2">
    <source>
        <dbReference type="Proteomes" id="UP000188268"/>
    </source>
</evidence>
<keyword evidence="2" id="KW-1185">Reference proteome</keyword>
<name>A0A1R3GKB3_COCAP</name>
<comment type="caution">
    <text evidence="1">The sequence shown here is derived from an EMBL/GenBank/DDBJ whole genome shotgun (WGS) entry which is preliminary data.</text>
</comment>
<gene>
    <name evidence="1" type="ORF">CCACVL1_25451</name>
</gene>
<organism evidence="1 2">
    <name type="scientific">Corchorus capsularis</name>
    <name type="common">Jute</name>
    <dbReference type="NCBI Taxonomy" id="210143"/>
    <lineage>
        <taxon>Eukaryota</taxon>
        <taxon>Viridiplantae</taxon>
        <taxon>Streptophyta</taxon>
        <taxon>Embryophyta</taxon>
        <taxon>Tracheophyta</taxon>
        <taxon>Spermatophyta</taxon>
        <taxon>Magnoliopsida</taxon>
        <taxon>eudicotyledons</taxon>
        <taxon>Gunneridae</taxon>
        <taxon>Pentapetalae</taxon>
        <taxon>rosids</taxon>
        <taxon>malvids</taxon>
        <taxon>Malvales</taxon>
        <taxon>Malvaceae</taxon>
        <taxon>Grewioideae</taxon>
        <taxon>Apeibeae</taxon>
        <taxon>Corchorus</taxon>
    </lineage>
</organism>
<reference evidence="1 2" key="1">
    <citation type="submission" date="2013-09" db="EMBL/GenBank/DDBJ databases">
        <title>Corchorus capsularis genome sequencing.</title>
        <authorList>
            <person name="Alam M."/>
            <person name="Haque M.S."/>
            <person name="Islam M.S."/>
            <person name="Emdad E.M."/>
            <person name="Islam M.M."/>
            <person name="Ahmed B."/>
            <person name="Halim A."/>
            <person name="Hossen Q.M.M."/>
            <person name="Hossain M.Z."/>
            <person name="Ahmed R."/>
            <person name="Khan M.M."/>
            <person name="Islam R."/>
            <person name="Rashid M.M."/>
            <person name="Khan S.A."/>
            <person name="Rahman M.S."/>
            <person name="Alam M."/>
        </authorList>
    </citation>
    <scope>NUCLEOTIDE SEQUENCE [LARGE SCALE GENOMIC DNA]</scope>
    <source>
        <strain evidence="2">cv. CVL-1</strain>
        <tissue evidence="1">Whole seedling</tissue>
    </source>
</reference>
<dbReference type="Gramene" id="OMO58516">
    <property type="protein sequence ID" value="OMO58516"/>
    <property type="gene ID" value="CCACVL1_25451"/>
</dbReference>
<proteinExistence type="predicted"/>
<accession>A0A1R3GKB3</accession>
<dbReference type="EMBL" id="AWWV01014196">
    <property type="protein sequence ID" value="OMO58516.1"/>
    <property type="molecule type" value="Genomic_DNA"/>
</dbReference>